<proteinExistence type="predicted"/>
<evidence type="ECO:0000313" key="1">
    <source>
        <dbReference type="EMBL" id="JAH17326.1"/>
    </source>
</evidence>
<dbReference type="AlphaFoldDB" id="A0A0E9QKC2"/>
<reference evidence="1" key="1">
    <citation type="submission" date="2014-11" db="EMBL/GenBank/DDBJ databases">
        <authorList>
            <person name="Amaro Gonzalez C."/>
        </authorList>
    </citation>
    <scope>NUCLEOTIDE SEQUENCE</scope>
</reference>
<organism evidence="1">
    <name type="scientific">Anguilla anguilla</name>
    <name type="common">European freshwater eel</name>
    <name type="synonym">Muraena anguilla</name>
    <dbReference type="NCBI Taxonomy" id="7936"/>
    <lineage>
        <taxon>Eukaryota</taxon>
        <taxon>Metazoa</taxon>
        <taxon>Chordata</taxon>
        <taxon>Craniata</taxon>
        <taxon>Vertebrata</taxon>
        <taxon>Euteleostomi</taxon>
        <taxon>Actinopterygii</taxon>
        <taxon>Neopterygii</taxon>
        <taxon>Teleostei</taxon>
        <taxon>Anguilliformes</taxon>
        <taxon>Anguillidae</taxon>
        <taxon>Anguilla</taxon>
    </lineage>
</organism>
<name>A0A0E9QKC2_ANGAN</name>
<sequence>MPDNSALYSMDFLLRNILHLHFIKRRKRSGLKLNWSV</sequence>
<accession>A0A0E9QKC2</accession>
<protein>
    <submittedName>
        <fullName evidence="1">Uncharacterized protein</fullName>
    </submittedName>
</protein>
<dbReference type="EMBL" id="GBXM01091251">
    <property type="protein sequence ID" value="JAH17326.1"/>
    <property type="molecule type" value="Transcribed_RNA"/>
</dbReference>
<reference evidence="1" key="2">
    <citation type="journal article" date="2015" name="Fish Shellfish Immunol.">
        <title>Early steps in the European eel (Anguilla anguilla)-Vibrio vulnificus interaction in the gills: Role of the RtxA13 toxin.</title>
        <authorList>
            <person name="Callol A."/>
            <person name="Pajuelo D."/>
            <person name="Ebbesson L."/>
            <person name="Teles M."/>
            <person name="MacKenzie S."/>
            <person name="Amaro C."/>
        </authorList>
    </citation>
    <scope>NUCLEOTIDE SEQUENCE</scope>
</reference>